<evidence type="ECO:0000313" key="7">
    <source>
        <dbReference type="Proteomes" id="UP001239782"/>
    </source>
</evidence>
<dbReference type="InterPro" id="IPR039255">
    <property type="entry name" value="YceD_bac"/>
</dbReference>
<comment type="similarity">
    <text evidence="2">Belongs to the DUF177 domain family.</text>
</comment>
<dbReference type="GO" id="GO:0042254">
    <property type="term" value="P:ribosome biogenesis"/>
    <property type="evidence" value="ECO:0007669"/>
    <property type="project" value="UniProtKB-KW"/>
</dbReference>
<dbReference type="Pfam" id="PF02620">
    <property type="entry name" value="YceD"/>
    <property type="match status" value="1"/>
</dbReference>
<reference evidence="6 7" key="1">
    <citation type="submission" date="2023-08" db="EMBL/GenBank/DDBJ databases">
        <title>Pleionea litopenaei sp. nov., isolated from stomach of juvenile Litopenaeus vannamei.</title>
        <authorList>
            <person name="Rho A.M."/>
            <person name="Hwang C.Y."/>
        </authorList>
    </citation>
    <scope>NUCLEOTIDE SEQUENCE [LARGE SCALE GENOMIC DNA]</scope>
    <source>
        <strain evidence="6 7">HL-JVS1</strain>
    </source>
</reference>
<evidence type="ECO:0000313" key="6">
    <source>
        <dbReference type="EMBL" id="WMS87714.1"/>
    </source>
</evidence>
<evidence type="ECO:0000256" key="5">
    <source>
        <dbReference type="ARBA" id="ARBA00031841"/>
    </source>
</evidence>
<evidence type="ECO:0000256" key="4">
    <source>
        <dbReference type="ARBA" id="ARBA00022517"/>
    </source>
</evidence>
<accession>A0AA51X7A4</accession>
<name>A0AA51X7A4_9GAMM</name>
<organism evidence="6 7">
    <name type="scientific">Pleionea litopenaei</name>
    <dbReference type="NCBI Taxonomy" id="3070815"/>
    <lineage>
        <taxon>Bacteria</taxon>
        <taxon>Pseudomonadati</taxon>
        <taxon>Pseudomonadota</taxon>
        <taxon>Gammaproteobacteria</taxon>
        <taxon>Oceanospirillales</taxon>
        <taxon>Pleioneaceae</taxon>
        <taxon>Pleionea</taxon>
    </lineage>
</organism>
<dbReference type="AlphaFoldDB" id="A0AA51X7A4"/>
<keyword evidence="4" id="KW-0690">Ribosome biogenesis</keyword>
<protein>
    <recommendedName>
        <fullName evidence="3">Large ribosomal RNA subunit accumulation protein YceD</fullName>
    </recommendedName>
    <alternativeName>
        <fullName evidence="5">23S rRNA accumulation protein YceD</fullName>
    </alternativeName>
</protein>
<evidence type="ECO:0000256" key="2">
    <source>
        <dbReference type="ARBA" id="ARBA00010740"/>
    </source>
</evidence>
<gene>
    <name evidence="6" type="ORF">Q9312_02035</name>
</gene>
<dbReference type="KEGG" id="plei:Q9312_02035"/>
<proteinExistence type="inferred from homology"/>
<sequence>MQKAEVTWSINPFKLAENAAETHREIPIKQLSRLKAYLSDDEGVLNASVVGWIDEDRRKLMRCTIDGEVTMACQTSFQPVSVSIASEVVFYPVLSEEAIASAPEEYEAFLYDEEELNLLTLIEDEIILSLPLSVNAPESPKQQSFGPKIIEKEGDKPNPFAVLAQLKQNSED</sequence>
<dbReference type="Proteomes" id="UP001239782">
    <property type="component" value="Chromosome"/>
</dbReference>
<comment type="function">
    <text evidence="1">Plays a role in synthesis, processing and/or stability of 23S rRNA.</text>
</comment>
<evidence type="ECO:0000256" key="1">
    <source>
        <dbReference type="ARBA" id="ARBA00002868"/>
    </source>
</evidence>
<dbReference type="PANTHER" id="PTHR38099:SF1">
    <property type="entry name" value="LARGE RIBOSOMAL RNA SUBUNIT ACCUMULATION PROTEIN YCED"/>
    <property type="match status" value="1"/>
</dbReference>
<dbReference type="GO" id="GO:0005829">
    <property type="term" value="C:cytosol"/>
    <property type="evidence" value="ECO:0007669"/>
    <property type="project" value="TreeGrafter"/>
</dbReference>
<keyword evidence="7" id="KW-1185">Reference proteome</keyword>
<dbReference type="EMBL" id="CP133548">
    <property type="protein sequence ID" value="WMS87714.1"/>
    <property type="molecule type" value="Genomic_DNA"/>
</dbReference>
<dbReference type="PANTHER" id="PTHR38099">
    <property type="entry name" value="LARGE RIBOSOMAL RNA SUBUNIT ACCUMULATION PROTEIN YCED"/>
    <property type="match status" value="1"/>
</dbReference>
<evidence type="ECO:0000256" key="3">
    <source>
        <dbReference type="ARBA" id="ARBA00015716"/>
    </source>
</evidence>
<dbReference type="RefSeq" id="WP_309202858.1">
    <property type="nucleotide sequence ID" value="NZ_CP133548.1"/>
</dbReference>
<dbReference type="InterPro" id="IPR003772">
    <property type="entry name" value="YceD"/>
</dbReference>